<accession>A0A365KX65</accession>
<dbReference type="InterPro" id="IPR041698">
    <property type="entry name" value="Methyltransf_25"/>
</dbReference>
<evidence type="ECO:0000259" key="1">
    <source>
        <dbReference type="Pfam" id="PF13649"/>
    </source>
</evidence>
<organism evidence="2 3">
    <name type="scientific">Planococcus halotolerans</name>
    <dbReference type="NCBI Taxonomy" id="2233542"/>
    <lineage>
        <taxon>Bacteria</taxon>
        <taxon>Bacillati</taxon>
        <taxon>Bacillota</taxon>
        <taxon>Bacilli</taxon>
        <taxon>Bacillales</taxon>
        <taxon>Caryophanaceae</taxon>
        <taxon>Planococcus</taxon>
    </lineage>
</organism>
<dbReference type="SUPFAM" id="SSF53335">
    <property type="entry name" value="S-adenosyl-L-methionine-dependent methyltransferases"/>
    <property type="match status" value="1"/>
</dbReference>
<dbReference type="Proteomes" id="UP000251002">
    <property type="component" value="Unassembled WGS sequence"/>
</dbReference>
<dbReference type="EMBL" id="QLZR01000003">
    <property type="protein sequence ID" value="RAZ77766.1"/>
    <property type="molecule type" value="Genomic_DNA"/>
</dbReference>
<dbReference type="AlphaFoldDB" id="A0A365KX65"/>
<keyword evidence="2" id="KW-0489">Methyltransferase</keyword>
<evidence type="ECO:0000313" key="3">
    <source>
        <dbReference type="Proteomes" id="UP000251002"/>
    </source>
</evidence>
<sequence>MNDYYGELCTQVYETNKSIAGGEELEFYLSYVKHKNMQLLEPMCGNGRMLLPFLEKGIDIDGFDISEEMLSLCRLKAQNLNLKPNVFHCRLEEFTSDKRYDLVLIPFGSFSLLPDELVKDSLANMRNVLKDDGKILLTVIMNNGPIDEMPDWGETNRQYIDGNEIIEYKKMSFDQESNMLNTTLKYHLIKGGQAVKEEIMEFPVRLYEKGEFENVLKANGFKDFTRHEVENGYGAGSSFHVFECGK</sequence>
<dbReference type="Pfam" id="PF13649">
    <property type="entry name" value="Methyltransf_25"/>
    <property type="match status" value="1"/>
</dbReference>
<reference evidence="2 3" key="1">
    <citation type="submission" date="2018-06" db="EMBL/GenBank/DDBJ databases">
        <title>The draft genome sequences of strains SCU63 and S1.</title>
        <authorList>
            <person name="Gan L."/>
        </authorList>
    </citation>
    <scope>NUCLEOTIDE SEQUENCE [LARGE SCALE GENOMIC DNA]</scope>
    <source>
        <strain evidence="2 3">SCU63</strain>
    </source>
</reference>
<keyword evidence="3" id="KW-1185">Reference proteome</keyword>
<dbReference type="Gene3D" id="3.40.50.150">
    <property type="entry name" value="Vaccinia Virus protein VP39"/>
    <property type="match status" value="1"/>
</dbReference>
<gene>
    <name evidence="2" type="ORF">DP120_09820</name>
</gene>
<comment type="caution">
    <text evidence="2">The sequence shown here is derived from an EMBL/GenBank/DDBJ whole genome shotgun (WGS) entry which is preliminary data.</text>
</comment>
<evidence type="ECO:0000313" key="2">
    <source>
        <dbReference type="EMBL" id="RAZ77766.1"/>
    </source>
</evidence>
<name>A0A365KX65_9BACL</name>
<feature type="domain" description="Methyltransferase" evidence="1">
    <location>
        <begin position="40"/>
        <end position="133"/>
    </location>
</feature>
<dbReference type="Gene3D" id="2.20.25.110">
    <property type="entry name" value="S-adenosyl-L-methionine-dependent methyltransferases"/>
    <property type="match status" value="1"/>
</dbReference>
<dbReference type="GO" id="GO:0008168">
    <property type="term" value="F:methyltransferase activity"/>
    <property type="evidence" value="ECO:0007669"/>
    <property type="project" value="UniProtKB-KW"/>
</dbReference>
<proteinExistence type="predicted"/>
<keyword evidence="2" id="KW-0808">Transferase</keyword>
<protein>
    <submittedName>
        <fullName evidence="2">SAM-dependent methyltransferase</fullName>
    </submittedName>
</protein>
<dbReference type="CDD" id="cd02440">
    <property type="entry name" value="AdoMet_MTases"/>
    <property type="match status" value="1"/>
</dbReference>
<dbReference type="RefSeq" id="WP_112223493.1">
    <property type="nucleotide sequence ID" value="NZ_CP047673.1"/>
</dbReference>
<dbReference type="InterPro" id="IPR029063">
    <property type="entry name" value="SAM-dependent_MTases_sf"/>
</dbReference>
<dbReference type="GO" id="GO:0032259">
    <property type="term" value="P:methylation"/>
    <property type="evidence" value="ECO:0007669"/>
    <property type="project" value="UniProtKB-KW"/>
</dbReference>